<dbReference type="GO" id="GO:0003824">
    <property type="term" value="F:catalytic activity"/>
    <property type="evidence" value="ECO:0007669"/>
    <property type="project" value="InterPro"/>
</dbReference>
<accession>A0A2M7AS42</accession>
<evidence type="ECO:0000256" key="3">
    <source>
        <dbReference type="ARBA" id="ARBA00022679"/>
    </source>
</evidence>
<feature type="domain" description="B12-binding" evidence="8">
    <location>
        <begin position="17"/>
        <end position="154"/>
    </location>
</feature>
<evidence type="ECO:0000256" key="2">
    <source>
        <dbReference type="ARBA" id="ARBA00022603"/>
    </source>
</evidence>
<protein>
    <recommendedName>
        <fullName evidence="8">B12-binding domain-containing protein</fullName>
    </recommendedName>
</protein>
<dbReference type="Gene3D" id="3.80.30.20">
    <property type="entry name" value="tm_1862 like domain"/>
    <property type="match status" value="1"/>
</dbReference>
<dbReference type="Pfam" id="PF04055">
    <property type="entry name" value="Radical_SAM"/>
    <property type="match status" value="1"/>
</dbReference>
<dbReference type="InterPro" id="IPR006158">
    <property type="entry name" value="Cobalamin-bd"/>
</dbReference>
<dbReference type="SUPFAM" id="SSF102114">
    <property type="entry name" value="Radical SAM enzymes"/>
    <property type="match status" value="1"/>
</dbReference>
<dbReference type="SMART" id="SM00729">
    <property type="entry name" value="Elp3"/>
    <property type="match status" value="1"/>
</dbReference>
<dbReference type="InterPro" id="IPR007197">
    <property type="entry name" value="rSAM"/>
</dbReference>
<keyword evidence="7" id="KW-0411">Iron-sulfur</keyword>
<evidence type="ECO:0000259" key="8">
    <source>
        <dbReference type="PROSITE" id="PS51332"/>
    </source>
</evidence>
<dbReference type="Proteomes" id="UP000231407">
    <property type="component" value="Unassembled WGS sequence"/>
</dbReference>
<dbReference type="PROSITE" id="PS51332">
    <property type="entry name" value="B12_BINDING"/>
    <property type="match status" value="1"/>
</dbReference>
<gene>
    <name evidence="9" type="ORF">COS78_02630</name>
</gene>
<dbReference type="GO" id="GO:0051539">
    <property type="term" value="F:4 iron, 4 sulfur cluster binding"/>
    <property type="evidence" value="ECO:0007669"/>
    <property type="project" value="UniProtKB-KW"/>
</dbReference>
<dbReference type="CDD" id="cd02068">
    <property type="entry name" value="radical_SAM_B12_BD"/>
    <property type="match status" value="1"/>
</dbReference>
<dbReference type="PANTHER" id="PTHR43409">
    <property type="entry name" value="ANAEROBIC MAGNESIUM-PROTOPORPHYRIN IX MONOMETHYL ESTER CYCLASE-RELATED"/>
    <property type="match status" value="1"/>
</dbReference>
<dbReference type="GO" id="GO:0046872">
    <property type="term" value="F:metal ion binding"/>
    <property type="evidence" value="ECO:0007669"/>
    <property type="project" value="UniProtKB-KW"/>
</dbReference>
<dbReference type="AlphaFoldDB" id="A0A2M7AS42"/>
<dbReference type="Gene3D" id="3.40.50.280">
    <property type="entry name" value="Cobalamin-binding domain"/>
    <property type="match status" value="1"/>
</dbReference>
<evidence type="ECO:0000256" key="7">
    <source>
        <dbReference type="ARBA" id="ARBA00023014"/>
    </source>
</evidence>
<dbReference type="InterPro" id="IPR023404">
    <property type="entry name" value="rSAM_horseshoe"/>
</dbReference>
<dbReference type="InterPro" id="IPR006638">
    <property type="entry name" value="Elp3/MiaA/NifB-like_rSAM"/>
</dbReference>
<dbReference type="PANTHER" id="PTHR43409:SF7">
    <property type="entry name" value="BLL1977 PROTEIN"/>
    <property type="match status" value="1"/>
</dbReference>
<proteinExistence type="predicted"/>
<comment type="cofactor">
    <cofactor evidence="1">
        <name>[4Fe-4S] cluster</name>
        <dbReference type="ChEBI" id="CHEBI:49883"/>
    </cofactor>
</comment>
<evidence type="ECO:0000256" key="5">
    <source>
        <dbReference type="ARBA" id="ARBA00022723"/>
    </source>
</evidence>
<dbReference type="InterPro" id="IPR058240">
    <property type="entry name" value="rSAM_sf"/>
</dbReference>
<evidence type="ECO:0000256" key="4">
    <source>
        <dbReference type="ARBA" id="ARBA00022691"/>
    </source>
</evidence>
<keyword evidence="6" id="KW-0408">Iron</keyword>
<sequence>MPSSMSKNSKTSPLLKPKIILFFPSPLPYERNWRGVPLALLAISRQLTLENYNIQIYSRFLQKDFQKQILKQGQGSLCLGISAMTGFQIFDGLKIAKHFKKKYPTIPIVWGGWHPSILPQETIKNKYVDIVVRGQGDVTFTSLVHALEKNSNLKNIPGLTYKVKNKIYHNPDSGPVNLNLLPPLPYHLVDVDKCLIVTEYGQRTIPYISSYGCPHRCGFCVEKIVNKGIWTSLDSVHIYNEWKNLKNKYQVDSIAVYDSNFFVNESRVKTLCQLLHRHKLKLNWGNANGRVKQLSLYQPQTWSLMKKTGCAMILTGAESGNQEALDFISKDLDVADIVKFTRLCKKYKIKILYSFLVGLPWSKDPAQNKNFVASEFKSTLSLIDLLLKISRQNRYTYYVFLPYPGAPLFKRALSLGYKAPKTLLGWSSYLMSPEDAFKTILRQLWISPNQARLTAMLTQYIFGLMDQDTYPVLLKRISSPFAKYIFSLSYKIALVLVKLRWKFKYFNLPFDYWLFTQVHKYAGLI</sequence>
<keyword evidence="2" id="KW-0489">Methyltransferase</keyword>
<keyword evidence="5" id="KW-0479">Metal-binding</keyword>
<keyword evidence="3" id="KW-0808">Transferase</keyword>
<dbReference type="InterPro" id="IPR034466">
    <property type="entry name" value="Methyltransferase_Class_B"/>
</dbReference>
<dbReference type="GO" id="GO:0031419">
    <property type="term" value="F:cobalamin binding"/>
    <property type="evidence" value="ECO:0007669"/>
    <property type="project" value="InterPro"/>
</dbReference>
<reference evidence="10" key="1">
    <citation type="submission" date="2017-09" db="EMBL/GenBank/DDBJ databases">
        <title>Depth-based differentiation of microbial function through sediment-hosted aquifers and enrichment of novel symbionts in the deep terrestrial subsurface.</title>
        <authorList>
            <person name="Probst A.J."/>
            <person name="Ladd B."/>
            <person name="Jarett J.K."/>
            <person name="Geller-Mcgrath D.E."/>
            <person name="Sieber C.M.K."/>
            <person name="Emerson J.B."/>
            <person name="Anantharaman K."/>
            <person name="Thomas B.C."/>
            <person name="Malmstrom R."/>
            <person name="Stieglmeier M."/>
            <person name="Klingl A."/>
            <person name="Woyke T."/>
            <person name="Ryan C.M."/>
            <person name="Banfield J.F."/>
        </authorList>
    </citation>
    <scope>NUCLEOTIDE SEQUENCE [LARGE SCALE GENOMIC DNA]</scope>
</reference>
<evidence type="ECO:0000256" key="1">
    <source>
        <dbReference type="ARBA" id="ARBA00001966"/>
    </source>
</evidence>
<dbReference type="SFLD" id="SFLDS00029">
    <property type="entry name" value="Radical_SAM"/>
    <property type="match status" value="1"/>
</dbReference>
<dbReference type="SFLD" id="SFLDG01082">
    <property type="entry name" value="B12-binding_domain_containing"/>
    <property type="match status" value="1"/>
</dbReference>
<dbReference type="EMBL" id="PEWA01000032">
    <property type="protein sequence ID" value="PIU73373.1"/>
    <property type="molecule type" value="Genomic_DNA"/>
</dbReference>
<dbReference type="SFLD" id="SFLDG01123">
    <property type="entry name" value="methyltransferase_(Class_B)"/>
    <property type="match status" value="1"/>
</dbReference>
<evidence type="ECO:0000256" key="6">
    <source>
        <dbReference type="ARBA" id="ARBA00023004"/>
    </source>
</evidence>
<name>A0A2M7AS42_9BACT</name>
<evidence type="ECO:0000313" key="9">
    <source>
        <dbReference type="EMBL" id="PIU73373.1"/>
    </source>
</evidence>
<dbReference type="InterPro" id="IPR051198">
    <property type="entry name" value="BchE-like"/>
</dbReference>
<keyword evidence="4" id="KW-0949">S-adenosyl-L-methionine</keyword>
<organism evidence="9 10">
    <name type="scientific">Candidatus Shapirobacteria bacterium CG06_land_8_20_14_3_00_40_12</name>
    <dbReference type="NCBI Taxonomy" id="1974881"/>
    <lineage>
        <taxon>Bacteria</taxon>
        <taxon>Candidatus Shapironibacteriota</taxon>
    </lineage>
</organism>
<dbReference type="Pfam" id="PF02310">
    <property type="entry name" value="B12-binding"/>
    <property type="match status" value="1"/>
</dbReference>
<comment type="caution">
    <text evidence="9">The sequence shown here is derived from an EMBL/GenBank/DDBJ whole genome shotgun (WGS) entry which is preliminary data.</text>
</comment>
<evidence type="ECO:0000313" key="10">
    <source>
        <dbReference type="Proteomes" id="UP000231407"/>
    </source>
</evidence>